<dbReference type="GO" id="GO:0005524">
    <property type="term" value="F:ATP binding"/>
    <property type="evidence" value="ECO:0007669"/>
    <property type="project" value="UniProtKB-UniRule"/>
</dbReference>
<proteinExistence type="inferred from homology"/>
<dbReference type="Pfam" id="PF00225">
    <property type="entry name" value="Kinesin"/>
    <property type="match status" value="1"/>
</dbReference>
<feature type="binding site" evidence="3">
    <location>
        <begin position="90"/>
        <end position="97"/>
    </location>
    <ligand>
        <name>ATP</name>
        <dbReference type="ChEBI" id="CHEBI:30616"/>
    </ligand>
</feature>
<dbReference type="PANTHER" id="PTHR47972">
    <property type="entry name" value="KINESIN-LIKE PROTEIN KLP-3"/>
    <property type="match status" value="1"/>
</dbReference>
<evidence type="ECO:0000256" key="3">
    <source>
        <dbReference type="PROSITE-ProRule" id="PRU00283"/>
    </source>
</evidence>
<dbReference type="Gene3D" id="3.40.850.10">
    <property type="entry name" value="Kinesin motor domain"/>
    <property type="match status" value="1"/>
</dbReference>
<dbReference type="InterPro" id="IPR001752">
    <property type="entry name" value="Kinesin_motor_dom"/>
</dbReference>
<dbReference type="SUPFAM" id="SSF52467">
    <property type="entry name" value="DHS-like NAD/FAD-binding domain"/>
    <property type="match status" value="1"/>
</dbReference>
<dbReference type="SMART" id="SM00129">
    <property type="entry name" value="KISc"/>
    <property type="match status" value="1"/>
</dbReference>
<dbReference type="ExpressionAtlas" id="A0A317YAZ6">
    <property type="expression patterns" value="baseline and differential"/>
</dbReference>
<comment type="similarity">
    <text evidence="3">Belongs to the TRAFAC class myosin-kinesin ATPase superfamily. Kinesin family.</text>
</comment>
<dbReference type="GO" id="GO:0003777">
    <property type="term" value="F:microtubule motor activity"/>
    <property type="evidence" value="ECO:0007669"/>
    <property type="project" value="InterPro"/>
</dbReference>
<keyword evidence="1" id="KW-0493">Microtubule</keyword>
<dbReference type="GO" id="GO:0005874">
    <property type="term" value="C:microtubule"/>
    <property type="evidence" value="ECO:0007669"/>
    <property type="project" value="UniProtKB-KW"/>
</dbReference>
<keyword evidence="3" id="KW-0547">Nucleotide-binding</keyword>
<evidence type="ECO:0000313" key="5">
    <source>
        <dbReference type="EMBL" id="PWZ54924.1"/>
    </source>
</evidence>
<gene>
    <name evidence="5" type="primary">KIN14O_4</name>
    <name evidence="5" type="ORF">Zm00014a_034919</name>
</gene>
<feature type="non-terminal residue" evidence="5">
    <location>
        <position position="1"/>
    </location>
</feature>
<accession>A0A317YAZ6</accession>
<sequence>SFGFGGNVCAGSVRVFCRVRPLVHTNSLHAQSPVTVEQERITVRAAEIKKEFGADRVFGQESTQEDVFEEVKPILRSALDGHNVCILAYGQTGTGKTYTMFVGWWVALQEGTYGNKLGVVPQTIQELFSRASEDGSCAYSFSMSMLEIYLGSLRDLLAAPRQPLFRRTECKAASWKQCTTLQKGKSSLLEMLFSLLENPPSPKYVDLLYQFIDKSKRLMVVTGAGMSTESGIPDYMSPNGAYSTGFKPLSHQVCPALLVK</sequence>
<dbReference type="InterPro" id="IPR027417">
    <property type="entry name" value="P-loop_NTPase"/>
</dbReference>
<dbReference type="GO" id="GO:0007018">
    <property type="term" value="P:microtubule-based movement"/>
    <property type="evidence" value="ECO:0007669"/>
    <property type="project" value="InterPro"/>
</dbReference>
<keyword evidence="2 3" id="KW-0505">Motor protein</keyword>
<organism evidence="5">
    <name type="scientific">Zea mays</name>
    <name type="common">Maize</name>
    <dbReference type="NCBI Taxonomy" id="4577"/>
    <lineage>
        <taxon>Eukaryota</taxon>
        <taxon>Viridiplantae</taxon>
        <taxon>Streptophyta</taxon>
        <taxon>Embryophyta</taxon>
        <taxon>Tracheophyta</taxon>
        <taxon>Spermatophyta</taxon>
        <taxon>Magnoliopsida</taxon>
        <taxon>Liliopsida</taxon>
        <taxon>Poales</taxon>
        <taxon>Poaceae</taxon>
        <taxon>PACMAD clade</taxon>
        <taxon>Panicoideae</taxon>
        <taxon>Andropogonodae</taxon>
        <taxon>Andropogoneae</taxon>
        <taxon>Tripsacinae</taxon>
        <taxon>Zea</taxon>
    </lineage>
</organism>
<feature type="domain" description="Kinesin motor" evidence="4">
    <location>
        <begin position="12"/>
        <end position="260"/>
    </location>
</feature>
<evidence type="ECO:0000256" key="1">
    <source>
        <dbReference type="ARBA" id="ARBA00022701"/>
    </source>
</evidence>
<dbReference type="InterPro" id="IPR029035">
    <property type="entry name" value="DHS-like_NAD/FAD-binding_dom"/>
</dbReference>
<dbReference type="Proteomes" id="UP000251960">
    <property type="component" value="Chromosome 1"/>
</dbReference>
<dbReference type="SUPFAM" id="SSF52540">
    <property type="entry name" value="P-loop containing nucleoside triphosphate hydrolases"/>
    <property type="match status" value="1"/>
</dbReference>
<dbReference type="InterPro" id="IPR027640">
    <property type="entry name" value="Kinesin-like_fam"/>
</dbReference>
<dbReference type="EMBL" id="NCVQ01000001">
    <property type="protein sequence ID" value="PWZ54924.1"/>
    <property type="molecule type" value="Genomic_DNA"/>
</dbReference>
<evidence type="ECO:0000259" key="4">
    <source>
        <dbReference type="PROSITE" id="PS50067"/>
    </source>
</evidence>
<dbReference type="GO" id="GO:0008017">
    <property type="term" value="F:microtubule binding"/>
    <property type="evidence" value="ECO:0007669"/>
    <property type="project" value="InterPro"/>
</dbReference>
<dbReference type="Gene3D" id="3.40.50.1220">
    <property type="entry name" value="TPP-binding domain"/>
    <property type="match status" value="1"/>
</dbReference>
<evidence type="ECO:0000256" key="2">
    <source>
        <dbReference type="ARBA" id="ARBA00023175"/>
    </source>
</evidence>
<keyword evidence="3" id="KW-0067">ATP-binding</keyword>
<dbReference type="AlphaFoldDB" id="A0A317YAZ6"/>
<dbReference type="PANTHER" id="PTHR47972:SF9">
    <property type="entry name" value="KINESIN-LIKE PROTEIN KIN-14U"/>
    <property type="match status" value="1"/>
</dbReference>
<dbReference type="PROSITE" id="PS50067">
    <property type="entry name" value="KINESIN_MOTOR_2"/>
    <property type="match status" value="1"/>
</dbReference>
<comment type="caution">
    <text evidence="5">The sequence shown here is derived from an EMBL/GenBank/DDBJ whole genome shotgun (WGS) entry which is preliminary data.</text>
</comment>
<dbReference type="InterPro" id="IPR036961">
    <property type="entry name" value="Kinesin_motor_dom_sf"/>
</dbReference>
<name>A0A317YAZ6_MAIZE</name>
<protein>
    <submittedName>
        <fullName evidence="5">Kinesin-like protein KIN-14O</fullName>
    </submittedName>
</protein>
<reference evidence="5" key="1">
    <citation type="journal article" date="2018" name="Nat. Genet.">
        <title>Extensive intraspecific gene order and gene structural variations between Mo17 and other maize genomes.</title>
        <authorList>
            <person name="Sun S."/>
            <person name="Zhou Y."/>
            <person name="Chen J."/>
            <person name="Shi J."/>
            <person name="Zhao H."/>
            <person name="Zhao H."/>
            <person name="Song W."/>
            <person name="Zhang M."/>
            <person name="Cui Y."/>
            <person name="Dong X."/>
            <person name="Liu H."/>
            <person name="Ma X."/>
            <person name="Jiao Y."/>
            <person name="Wang B."/>
            <person name="Wei X."/>
            <person name="Stein J.C."/>
            <person name="Glaubitz J.C."/>
            <person name="Lu F."/>
            <person name="Yu G."/>
            <person name="Liang C."/>
            <person name="Fengler K."/>
            <person name="Li B."/>
            <person name="Rafalski A."/>
            <person name="Schnable P.S."/>
            <person name="Ware D.H."/>
            <person name="Buckler E.S."/>
            <person name="Lai J."/>
        </authorList>
    </citation>
    <scope>NUCLEOTIDE SEQUENCE [LARGE SCALE GENOMIC DNA]</scope>
    <source>
        <tissue evidence="5">Seedling</tissue>
    </source>
</reference>